<keyword evidence="1" id="KW-0812">Transmembrane</keyword>
<keyword evidence="1" id="KW-1133">Transmembrane helix</keyword>
<accession>A0A6P2HHC6</accession>
<feature type="transmembrane region" description="Helical" evidence="1">
    <location>
        <begin position="26"/>
        <end position="47"/>
    </location>
</feature>
<dbReference type="AlphaFoldDB" id="A0A6P2HHC6"/>
<name>A0A6P2HHC6_9BURK</name>
<dbReference type="EMBL" id="CABVPL010000003">
    <property type="protein sequence ID" value="VWB17213.1"/>
    <property type="molecule type" value="Genomic_DNA"/>
</dbReference>
<proteinExistence type="predicted"/>
<keyword evidence="1" id="KW-0472">Membrane</keyword>
<evidence type="ECO:0000313" key="3">
    <source>
        <dbReference type="Proteomes" id="UP000494222"/>
    </source>
</evidence>
<organism evidence="2 3">
    <name type="scientific">Burkholderia latens</name>
    <dbReference type="NCBI Taxonomy" id="488446"/>
    <lineage>
        <taxon>Bacteria</taxon>
        <taxon>Pseudomonadati</taxon>
        <taxon>Pseudomonadota</taxon>
        <taxon>Betaproteobacteria</taxon>
        <taxon>Burkholderiales</taxon>
        <taxon>Burkholderiaceae</taxon>
        <taxon>Burkholderia</taxon>
        <taxon>Burkholderia cepacia complex</taxon>
    </lineage>
</organism>
<evidence type="ECO:0000313" key="2">
    <source>
        <dbReference type="EMBL" id="VWB17213.1"/>
    </source>
</evidence>
<evidence type="ECO:0000256" key="1">
    <source>
        <dbReference type="SAM" id="Phobius"/>
    </source>
</evidence>
<protein>
    <submittedName>
        <fullName evidence="2">Uncharacterized protein</fullName>
    </submittedName>
</protein>
<gene>
    <name evidence="2" type="ORF">BLA24064_00637</name>
</gene>
<dbReference type="Proteomes" id="UP000494222">
    <property type="component" value="Unassembled WGS sequence"/>
</dbReference>
<reference evidence="2 3" key="1">
    <citation type="submission" date="2019-09" db="EMBL/GenBank/DDBJ databases">
        <authorList>
            <person name="Depoorter E."/>
        </authorList>
    </citation>
    <scope>NUCLEOTIDE SEQUENCE [LARGE SCALE GENOMIC DNA]</scope>
    <source>
        <strain evidence="2">LMG 24064</strain>
    </source>
</reference>
<sequence length="54" mass="6320">MKDIHWHGEPRTMHFRRLIQRFTRPFVCVVAAVVLGLILLIVAEIAIEMQKCTM</sequence>